<dbReference type="AlphaFoldDB" id="A0A9P8W9N8"/>
<reference evidence="1 2" key="1">
    <citation type="journal article" date="2021" name="Nat. Commun.">
        <title>Genetic determinants of endophytism in the Arabidopsis root mycobiome.</title>
        <authorList>
            <person name="Mesny F."/>
            <person name="Miyauchi S."/>
            <person name="Thiergart T."/>
            <person name="Pickel B."/>
            <person name="Atanasova L."/>
            <person name="Karlsson M."/>
            <person name="Huettel B."/>
            <person name="Barry K.W."/>
            <person name="Haridas S."/>
            <person name="Chen C."/>
            <person name="Bauer D."/>
            <person name="Andreopoulos W."/>
            <person name="Pangilinan J."/>
            <person name="LaButti K."/>
            <person name="Riley R."/>
            <person name="Lipzen A."/>
            <person name="Clum A."/>
            <person name="Drula E."/>
            <person name="Henrissat B."/>
            <person name="Kohler A."/>
            <person name="Grigoriev I.V."/>
            <person name="Martin F.M."/>
            <person name="Hacquard S."/>
        </authorList>
    </citation>
    <scope>NUCLEOTIDE SEQUENCE [LARGE SCALE GENOMIC DNA]</scope>
    <source>
        <strain evidence="1 2">MPI-CAGE-CH-0241</strain>
    </source>
</reference>
<evidence type="ECO:0000313" key="1">
    <source>
        <dbReference type="EMBL" id="KAH6891538.1"/>
    </source>
</evidence>
<dbReference type="Gene3D" id="3.40.50.720">
    <property type="entry name" value="NAD(P)-binding Rossmann-like Domain"/>
    <property type="match status" value="1"/>
</dbReference>
<feature type="non-terminal residue" evidence="1">
    <location>
        <position position="115"/>
    </location>
</feature>
<name>A0A9P8W9N8_9HYPO</name>
<dbReference type="SUPFAM" id="SSF51735">
    <property type="entry name" value="NAD(P)-binding Rossmann-fold domains"/>
    <property type="match status" value="1"/>
</dbReference>
<accession>A0A9P8W9N8</accession>
<dbReference type="InterPro" id="IPR036291">
    <property type="entry name" value="NAD(P)-bd_dom_sf"/>
</dbReference>
<proteinExistence type="predicted"/>
<gene>
    <name evidence="1" type="ORF">B0T10DRAFT_595814</name>
</gene>
<sequence length="115" mass="12539">IYAGSKAAVEAMTRVWSREFSQRATVNPVNPSPAWGDMYEKAGPACWDTNQPYVNAAPLASYDGEADVLLMVGREADTLDEVVRGPMKGRWPGFTHEIASTIEMLCSLESGWTVG</sequence>
<feature type="non-terminal residue" evidence="1">
    <location>
        <position position="1"/>
    </location>
</feature>
<keyword evidence="2" id="KW-1185">Reference proteome</keyword>
<organism evidence="1 2">
    <name type="scientific">Thelonectria olida</name>
    <dbReference type="NCBI Taxonomy" id="1576542"/>
    <lineage>
        <taxon>Eukaryota</taxon>
        <taxon>Fungi</taxon>
        <taxon>Dikarya</taxon>
        <taxon>Ascomycota</taxon>
        <taxon>Pezizomycotina</taxon>
        <taxon>Sordariomycetes</taxon>
        <taxon>Hypocreomycetidae</taxon>
        <taxon>Hypocreales</taxon>
        <taxon>Nectriaceae</taxon>
        <taxon>Thelonectria</taxon>
    </lineage>
</organism>
<dbReference type="Proteomes" id="UP000777438">
    <property type="component" value="Unassembled WGS sequence"/>
</dbReference>
<protein>
    <recommendedName>
        <fullName evidence="3">Short-chain dehydrogenase</fullName>
    </recommendedName>
</protein>
<dbReference type="OrthoDB" id="47007at2759"/>
<evidence type="ECO:0008006" key="3">
    <source>
        <dbReference type="Google" id="ProtNLM"/>
    </source>
</evidence>
<comment type="caution">
    <text evidence="1">The sequence shown here is derived from an EMBL/GenBank/DDBJ whole genome shotgun (WGS) entry which is preliminary data.</text>
</comment>
<evidence type="ECO:0000313" key="2">
    <source>
        <dbReference type="Proteomes" id="UP000777438"/>
    </source>
</evidence>
<dbReference type="EMBL" id="JAGPYM010000008">
    <property type="protein sequence ID" value="KAH6891538.1"/>
    <property type="molecule type" value="Genomic_DNA"/>
</dbReference>